<accession>A0ABQ1GSJ4</accession>
<dbReference type="RefSeq" id="WP_188446989.1">
    <property type="nucleotide sequence ID" value="NZ_BMDW01000010.1"/>
</dbReference>
<evidence type="ECO:0000256" key="4">
    <source>
        <dbReference type="ARBA" id="ARBA00023002"/>
    </source>
</evidence>
<dbReference type="InterPro" id="IPR002937">
    <property type="entry name" value="Amino_oxidase"/>
</dbReference>
<reference evidence="8" key="1">
    <citation type="journal article" date="2019" name="Int. J. Syst. Evol. Microbiol.">
        <title>The Global Catalogue of Microorganisms (GCM) 10K type strain sequencing project: providing services to taxonomists for standard genome sequencing and annotation.</title>
        <authorList>
            <consortium name="The Broad Institute Genomics Platform"/>
            <consortium name="The Broad Institute Genome Sequencing Center for Infectious Disease"/>
            <person name="Wu L."/>
            <person name="Ma J."/>
        </authorList>
    </citation>
    <scope>NUCLEOTIDE SEQUENCE [LARGE SCALE GENOMIC DNA]</scope>
    <source>
        <strain evidence="8">CGMCC 1.10106</strain>
    </source>
</reference>
<sequence length="538" mass="59815">MTRQTAIVIGSGIGGIACAMRLQSLGFDTRIVEQLDAPGGRAYVRRAEGFVFDMGPTVLTVPHFIEELFSLERDAAMLGLPDFPAAMLTQDRILSGNSGGPNTSRYLDIVPVLPFYRIYFDDGTFFDYDADPVNVRAQIAQLAPEDLEGYERFHEAARAIFQRGFLELGYTYFGSLGSMLGVVPDLLKLGAVQPLFSLISKYFKSDKMRQVFSFEPLLIGGNPLKVPAIYAMIHFVEKTWGVHFAMGGTGALVSAMLRKFEELGGTLQLNAKVERIEVEKRGRKRVATGVTLASREMIAADVVVSNGDYATTYLKLIDKAHRKINRDAVVKFRKQSMSLMVIYFGYQMRDGDPDLRHHNIILGPRYEELLTDIFERKILAEDFSQYLHIPTITDPSLAPPGHHAAYTLIPVPNTLGDVDWDVVGDRFADTVMQFLEDRGYIPNLAERLVYRSFVTPKYFEEVLGSYAGNGFGVEPRLTQTAFFRPHNRSEDITGLYLVGQGTQPGGGTPSVMMSAKMTAREIARDYAIDPKVVNGVPA</sequence>
<keyword evidence="8" id="KW-1185">Reference proteome</keyword>
<dbReference type="EMBL" id="BMDW01000010">
    <property type="protein sequence ID" value="GGA49543.1"/>
    <property type="molecule type" value="Genomic_DNA"/>
</dbReference>
<dbReference type="Pfam" id="PF01593">
    <property type="entry name" value="Amino_oxidase"/>
    <property type="match status" value="1"/>
</dbReference>
<dbReference type="Gene3D" id="3.50.50.60">
    <property type="entry name" value="FAD/NAD(P)-binding domain"/>
    <property type="match status" value="2"/>
</dbReference>
<comment type="similarity">
    <text evidence="2 5">Belongs to the carotenoid/retinoid oxidoreductase family.</text>
</comment>
<evidence type="ECO:0000313" key="8">
    <source>
        <dbReference type="Proteomes" id="UP000618591"/>
    </source>
</evidence>
<dbReference type="Proteomes" id="UP000618591">
    <property type="component" value="Unassembled WGS sequence"/>
</dbReference>
<evidence type="ECO:0000256" key="1">
    <source>
        <dbReference type="ARBA" id="ARBA00004829"/>
    </source>
</evidence>
<evidence type="ECO:0000313" key="7">
    <source>
        <dbReference type="EMBL" id="GGA49543.1"/>
    </source>
</evidence>
<dbReference type="InterPro" id="IPR036188">
    <property type="entry name" value="FAD/NAD-bd_sf"/>
</dbReference>
<dbReference type="InterPro" id="IPR014105">
    <property type="entry name" value="Carotenoid/retinoid_OxRdtase"/>
</dbReference>
<evidence type="ECO:0000256" key="5">
    <source>
        <dbReference type="RuleBase" id="RU362075"/>
    </source>
</evidence>
<keyword evidence="4 5" id="KW-0560">Oxidoreductase</keyword>
<evidence type="ECO:0000259" key="6">
    <source>
        <dbReference type="Pfam" id="PF01593"/>
    </source>
</evidence>
<evidence type="ECO:0000256" key="2">
    <source>
        <dbReference type="ARBA" id="ARBA00006046"/>
    </source>
</evidence>
<organism evidence="7 8">
    <name type="scientific">Sphingomonas psychrolutea</name>
    <dbReference type="NCBI Taxonomy" id="1259676"/>
    <lineage>
        <taxon>Bacteria</taxon>
        <taxon>Pseudomonadati</taxon>
        <taxon>Pseudomonadota</taxon>
        <taxon>Alphaproteobacteria</taxon>
        <taxon>Sphingomonadales</taxon>
        <taxon>Sphingomonadaceae</taxon>
        <taxon>Sphingomonas</taxon>
    </lineage>
</organism>
<dbReference type="PANTHER" id="PTHR43734">
    <property type="entry name" value="PHYTOENE DESATURASE"/>
    <property type="match status" value="1"/>
</dbReference>
<name>A0ABQ1GSJ4_9SPHN</name>
<gene>
    <name evidence="7" type="primary">pds</name>
    <name evidence="7" type="ORF">GCM10011395_19850</name>
</gene>
<proteinExistence type="inferred from homology"/>
<dbReference type="SUPFAM" id="SSF51905">
    <property type="entry name" value="FAD/NAD(P)-binding domain"/>
    <property type="match status" value="1"/>
</dbReference>
<evidence type="ECO:0000256" key="3">
    <source>
        <dbReference type="ARBA" id="ARBA00022746"/>
    </source>
</evidence>
<dbReference type="PROSITE" id="PS51257">
    <property type="entry name" value="PROKAR_LIPOPROTEIN"/>
    <property type="match status" value="1"/>
</dbReference>
<comment type="pathway">
    <text evidence="1 5">Carotenoid biosynthesis.</text>
</comment>
<feature type="domain" description="Amine oxidase" evidence="6">
    <location>
        <begin position="13"/>
        <end position="522"/>
    </location>
</feature>
<protein>
    <submittedName>
        <fullName evidence="7">Phytoene dehydrogenase</fullName>
    </submittedName>
</protein>
<comment type="caution">
    <text evidence="7">The sequence shown here is derived from an EMBL/GenBank/DDBJ whole genome shotgun (WGS) entry which is preliminary data.</text>
</comment>
<dbReference type="PANTHER" id="PTHR43734:SF3">
    <property type="entry name" value="B-CAROTENE KETOLASE"/>
    <property type="match status" value="1"/>
</dbReference>
<dbReference type="NCBIfam" id="TIGR02734">
    <property type="entry name" value="crtI_fam"/>
    <property type="match status" value="1"/>
</dbReference>
<keyword evidence="3 5" id="KW-0125">Carotenoid biosynthesis</keyword>